<accession>A0A498JE67</accession>
<sequence length="117" mass="12424">MEGGGLLIYSSLFPSAAATFCRSLLASGVAESLVLIRIKSRVLRNKHSHSSGVARTSPIALEQGNGGITAPSDIALRRVAESITGLMSSNQGEPSQEKSDQEELGQEMFDHEKSGHE</sequence>
<feature type="compositionally biased region" description="Basic and acidic residues" evidence="1">
    <location>
        <begin position="108"/>
        <end position="117"/>
    </location>
</feature>
<dbReference type="EMBL" id="RDQH01000334">
    <property type="protein sequence ID" value="RXH92022.1"/>
    <property type="molecule type" value="Genomic_DNA"/>
</dbReference>
<reference evidence="2 3" key="1">
    <citation type="submission" date="2018-10" db="EMBL/GenBank/DDBJ databases">
        <title>A high-quality apple genome assembly.</title>
        <authorList>
            <person name="Hu J."/>
        </authorList>
    </citation>
    <scope>NUCLEOTIDE SEQUENCE [LARGE SCALE GENOMIC DNA]</scope>
    <source>
        <strain evidence="3">cv. HFTH1</strain>
        <tissue evidence="2">Young leaf</tissue>
    </source>
</reference>
<dbReference type="AlphaFoldDB" id="A0A498JE67"/>
<keyword evidence="3" id="KW-1185">Reference proteome</keyword>
<evidence type="ECO:0000256" key="1">
    <source>
        <dbReference type="SAM" id="MobiDB-lite"/>
    </source>
</evidence>
<evidence type="ECO:0000313" key="3">
    <source>
        <dbReference type="Proteomes" id="UP000290289"/>
    </source>
</evidence>
<protein>
    <submittedName>
        <fullName evidence="2">Uncharacterized protein</fullName>
    </submittedName>
</protein>
<dbReference type="Proteomes" id="UP000290289">
    <property type="component" value="Chromosome 8"/>
</dbReference>
<organism evidence="2 3">
    <name type="scientific">Malus domestica</name>
    <name type="common">Apple</name>
    <name type="synonym">Pyrus malus</name>
    <dbReference type="NCBI Taxonomy" id="3750"/>
    <lineage>
        <taxon>Eukaryota</taxon>
        <taxon>Viridiplantae</taxon>
        <taxon>Streptophyta</taxon>
        <taxon>Embryophyta</taxon>
        <taxon>Tracheophyta</taxon>
        <taxon>Spermatophyta</taxon>
        <taxon>Magnoliopsida</taxon>
        <taxon>eudicotyledons</taxon>
        <taxon>Gunneridae</taxon>
        <taxon>Pentapetalae</taxon>
        <taxon>rosids</taxon>
        <taxon>fabids</taxon>
        <taxon>Rosales</taxon>
        <taxon>Rosaceae</taxon>
        <taxon>Amygdaloideae</taxon>
        <taxon>Maleae</taxon>
        <taxon>Malus</taxon>
    </lineage>
</organism>
<proteinExistence type="predicted"/>
<comment type="caution">
    <text evidence="2">The sequence shown here is derived from an EMBL/GenBank/DDBJ whole genome shotgun (WGS) entry which is preliminary data.</text>
</comment>
<feature type="compositionally biased region" description="Polar residues" evidence="1">
    <location>
        <begin position="85"/>
        <end position="94"/>
    </location>
</feature>
<feature type="region of interest" description="Disordered" evidence="1">
    <location>
        <begin position="85"/>
        <end position="117"/>
    </location>
</feature>
<name>A0A498JE67_MALDO</name>
<gene>
    <name evidence="2" type="ORF">DVH24_021045</name>
</gene>
<evidence type="ECO:0000313" key="2">
    <source>
        <dbReference type="EMBL" id="RXH92022.1"/>
    </source>
</evidence>